<name>A0A397U1D4_9GLOM</name>
<dbReference type="AlphaFoldDB" id="A0A397U1D4"/>
<gene>
    <name evidence="2" type="ORF">C2G38_825682</name>
</gene>
<reference evidence="2 3" key="1">
    <citation type="submission" date="2018-06" db="EMBL/GenBank/DDBJ databases">
        <title>Comparative genomics reveals the genomic features of Rhizophagus irregularis, R. cerebriforme, R. diaphanum and Gigaspora rosea, and their symbiotic lifestyle signature.</title>
        <authorList>
            <person name="Morin E."/>
            <person name="San Clemente H."/>
            <person name="Chen E.C.H."/>
            <person name="De La Providencia I."/>
            <person name="Hainaut M."/>
            <person name="Kuo A."/>
            <person name="Kohler A."/>
            <person name="Murat C."/>
            <person name="Tang N."/>
            <person name="Roy S."/>
            <person name="Loubradou J."/>
            <person name="Henrissat B."/>
            <person name="Grigoriev I.V."/>
            <person name="Corradi N."/>
            <person name="Roux C."/>
            <person name="Martin F.M."/>
        </authorList>
    </citation>
    <scope>NUCLEOTIDE SEQUENCE [LARGE SCALE GENOMIC DNA]</scope>
    <source>
        <strain evidence="2 3">DAOM 194757</strain>
    </source>
</reference>
<dbReference type="EMBL" id="QKWP01002532">
    <property type="protein sequence ID" value="RIB02978.1"/>
    <property type="molecule type" value="Genomic_DNA"/>
</dbReference>
<keyword evidence="1" id="KW-0472">Membrane</keyword>
<evidence type="ECO:0000313" key="3">
    <source>
        <dbReference type="Proteomes" id="UP000266673"/>
    </source>
</evidence>
<comment type="caution">
    <text evidence="2">The sequence shown here is derived from an EMBL/GenBank/DDBJ whole genome shotgun (WGS) entry which is preliminary data.</text>
</comment>
<feature type="transmembrane region" description="Helical" evidence="1">
    <location>
        <begin position="29"/>
        <end position="48"/>
    </location>
</feature>
<keyword evidence="3" id="KW-1185">Reference proteome</keyword>
<keyword evidence="1" id="KW-0812">Transmembrane</keyword>
<dbReference type="Proteomes" id="UP000266673">
    <property type="component" value="Unassembled WGS sequence"/>
</dbReference>
<evidence type="ECO:0000313" key="2">
    <source>
        <dbReference type="EMBL" id="RIB02978.1"/>
    </source>
</evidence>
<evidence type="ECO:0000256" key="1">
    <source>
        <dbReference type="SAM" id="Phobius"/>
    </source>
</evidence>
<sequence>MFLQSTFANAFSTFCFAHKRLSRSREVSIVFLQSASLLLFLLLLPIFLRGASANAFSPSDPRSLLLRYREVSIVLCS</sequence>
<protein>
    <submittedName>
        <fullName evidence="2">Uncharacterized protein</fullName>
    </submittedName>
</protein>
<accession>A0A397U1D4</accession>
<organism evidence="2 3">
    <name type="scientific">Gigaspora rosea</name>
    <dbReference type="NCBI Taxonomy" id="44941"/>
    <lineage>
        <taxon>Eukaryota</taxon>
        <taxon>Fungi</taxon>
        <taxon>Fungi incertae sedis</taxon>
        <taxon>Mucoromycota</taxon>
        <taxon>Glomeromycotina</taxon>
        <taxon>Glomeromycetes</taxon>
        <taxon>Diversisporales</taxon>
        <taxon>Gigasporaceae</taxon>
        <taxon>Gigaspora</taxon>
    </lineage>
</organism>
<proteinExistence type="predicted"/>
<keyword evidence="1" id="KW-1133">Transmembrane helix</keyword>